<feature type="chain" id="PRO_5045173349" evidence="1">
    <location>
        <begin position="23"/>
        <end position="126"/>
    </location>
</feature>
<dbReference type="Proteomes" id="UP001243009">
    <property type="component" value="Unassembled WGS sequence"/>
</dbReference>
<dbReference type="InterPro" id="IPR006311">
    <property type="entry name" value="TAT_signal"/>
</dbReference>
<evidence type="ECO:0000313" key="2">
    <source>
        <dbReference type="EMBL" id="MDO9714251.1"/>
    </source>
</evidence>
<keyword evidence="3" id="KW-1185">Reference proteome</keyword>
<dbReference type="Gene3D" id="3.40.190.10">
    <property type="entry name" value="Periplasmic binding protein-like II"/>
    <property type="match status" value="1"/>
</dbReference>
<dbReference type="PROSITE" id="PS51318">
    <property type="entry name" value="TAT"/>
    <property type="match status" value="1"/>
</dbReference>
<proteinExistence type="predicted"/>
<dbReference type="SUPFAM" id="SSF53850">
    <property type="entry name" value="Periplasmic binding protein-like II"/>
    <property type="match status" value="1"/>
</dbReference>
<protein>
    <submittedName>
        <fullName evidence="2">Carbohydrate ABC transporter substrate-binding protein</fullName>
    </submittedName>
</protein>
<comment type="caution">
    <text evidence="2">The sequence shown here is derived from an EMBL/GenBank/DDBJ whole genome shotgun (WGS) entry which is preliminary data.</text>
</comment>
<feature type="non-terminal residue" evidence="2">
    <location>
        <position position="126"/>
    </location>
</feature>
<keyword evidence="1" id="KW-0732">Signal</keyword>
<gene>
    <name evidence="2" type="ORF">Q7A36_38525</name>
</gene>
<evidence type="ECO:0000256" key="1">
    <source>
        <dbReference type="SAM" id="SignalP"/>
    </source>
</evidence>
<evidence type="ECO:0000313" key="3">
    <source>
        <dbReference type="Proteomes" id="UP001243009"/>
    </source>
</evidence>
<sequence length="126" mass="13567">MTEATRRAALGLAALVAGPAAAQPAVTIPRADIPAPNFPIEPGATLRITRPARFVEPDEVIFRQNAAKFSERYGVPVRVDFVGWEDIRPQTAVIANTGTGPDIVIGWADDPHVYADKLHELTDVAE</sequence>
<dbReference type="EMBL" id="JAUTWS010000195">
    <property type="protein sequence ID" value="MDO9714251.1"/>
    <property type="molecule type" value="Genomic_DNA"/>
</dbReference>
<name>A0ABT9EDU2_9PROT</name>
<organism evidence="2 3">
    <name type="scientific">Paracraurococcus lichenis</name>
    <dbReference type="NCBI Taxonomy" id="3064888"/>
    <lineage>
        <taxon>Bacteria</taxon>
        <taxon>Pseudomonadati</taxon>
        <taxon>Pseudomonadota</taxon>
        <taxon>Alphaproteobacteria</taxon>
        <taxon>Acetobacterales</taxon>
        <taxon>Roseomonadaceae</taxon>
        <taxon>Paracraurococcus</taxon>
    </lineage>
</organism>
<reference evidence="2 3" key="1">
    <citation type="submission" date="2023-08" db="EMBL/GenBank/DDBJ databases">
        <title>The draft genome sequence of Paracraurococcus sp. LOR1-02.</title>
        <authorList>
            <person name="Kingkaew E."/>
            <person name="Tanasupawat S."/>
        </authorList>
    </citation>
    <scope>NUCLEOTIDE SEQUENCE [LARGE SCALE GENOMIC DNA]</scope>
    <source>
        <strain evidence="2 3">LOR1-02</strain>
    </source>
</reference>
<feature type="signal peptide" evidence="1">
    <location>
        <begin position="1"/>
        <end position="22"/>
    </location>
</feature>
<accession>A0ABT9EDU2</accession>